<dbReference type="Proteomes" id="UP000774617">
    <property type="component" value="Unassembled WGS sequence"/>
</dbReference>
<name>A0ABQ8GH60_9PEZI</name>
<dbReference type="EMBL" id="JAGTJR010000008">
    <property type="protein sequence ID" value="KAH7055790.1"/>
    <property type="molecule type" value="Genomic_DNA"/>
</dbReference>
<organism evidence="2 3">
    <name type="scientific">Macrophomina phaseolina</name>
    <dbReference type="NCBI Taxonomy" id="35725"/>
    <lineage>
        <taxon>Eukaryota</taxon>
        <taxon>Fungi</taxon>
        <taxon>Dikarya</taxon>
        <taxon>Ascomycota</taxon>
        <taxon>Pezizomycotina</taxon>
        <taxon>Dothideomycetes</taxon>
        <taxon>Dothideomycetes incertae sedis</taxon>
        <taxon>Botryosphaeriales</taxon>
        <taxon>Botryosphaeriaceae</taxon>
        <taxon>Macrophomina</taxon>
    </lineage>
</organism>
<evidence type="ECO:0000313" key="2">
    <source>
        <dbReference type="EMBL" id="KAH7055790.1"/>
    </source>
</evidence>
<feature type="region of interest" description="Disordered" evidence="1">
    <location>
        <begin position="1"/>
        <end position="49"/>
    </location>
</feature>
<evidence type="ECO:0000256" key="1">
    <source>
        <dbReference type="SAM" id="MobiDB-lite"/>
    </source>
</evidence>
<comment type="caution">
    <text evidence="2">The sequence shown here is derived from an EMBL/GenBank/DDBJ whole genome shotgun (WGS) entry which is preliminary data.</text>
</comment>
<proteinExistence type="predicted"/>
<sequence length="319" mass="34719">MSTTQNDASIRGKYAFGKSARRASSPLDRRRDRLPLPMLPAPALPRRPGASRHFQALVSPVKQQSSDANASVAGTKSWQHFQKNVQPLSPVALTRPLPLVHFEGESPLRLLTVCHARGRECGRRGGSGYPLPPASAFPFQNIGSWHAHRPVPEALPLAYPNTSAYRGPGLMASVLRKDPPLLLDPCVRDHGHPYLSACLEPFDLPLASLALHVTSKAIRLSAWPDRDCVQRICLAKNEEANNDESKIEPPESATSGTRPLSRTELGRHMALYAPLVASGNCQIHHTRESPQFGQRAFSTGAQPLCIDHAAAALAETFIT</sequence>
<feature type="region of interest" description="Disordered" evidence="1">
    <location>
        <begin position="240"/>
        <end position="259"/>
    </location>
</feature>
<keyword evidence="3" id="KW-1185">Reference proteome</keyword>
<gene>
    <name evidence="2" type="ORF">B0J12DRAFT_726755</name>
</gene>
<evidence type="ECO:0000313" key="3">
    <source>
        <dbReference type="Proteomes" id="UP000774617"/>
    </source>
</evidence>
<feature type="compositionally biased region" description="Basic and acidic residues" evidence="1">
    <location>
        <begin position="240"/>
        <end position="249"/>
    </location>
</feature>
<reference evidence="2 3" key="1">
    <citation type="journal article" date="2021" name="Nat. Commun.">
        <title>Genetic determinants of endophytism in the Arabidopsis root mycobiome.</title>
        <authorList>
            <person name="Mesny F."/>
            <person name="Miyauchi S."/>
            <person name="Thiergart T."/>
            <person name="Pickel B."/>
            <person name="Atanasova L."/>
            <person name="Karlsson M."/>
            <person name="Huettel B."/>
            <person name="Barry K.W."/>
            <person name="Haridas S."/>
            <person name="Chen C."/>
            <person name="Bauer D."/>
            <person name="Andreopoulos W."/>
            <person name="Pangilinan J."/>
            <person name="LaButti K."/>
            <person name="Riley R."/>
            <person name="Lipzen A."/>
            <person name="Clum A."/>
            <person name="Drula E."/>
            <person name="Henrissat B."/>
            <person name="Kohler A."/>
            <person name="Grigoriev I.V."/>
            <person name="Martin F.M."/>
            <person name="Hacquard S."/>
        </authorList>
    </citation>
    <scope>NUCLEOTIDE SEQUENCE [LARGE SCALE GENOMIC DNA]</scope>
    <source>
        <strain evidence="2 3">MPI-SDFR-AT-0080</strain>
    </source>
</reference>
<accession>A0ABQ8GH60</accession>
<protein>
    <submittedName>
        <fullName evidence="2">Uncharacterized protein</fullName>
    </submittedName>
</protein>